<feature type="transmembrane region" description="Helical" evidence="1">
    <location>
        <begin position="181"/>
        <end position="199"/>
    </location>
</feature>
<protein>
    <recommendedName>
        <fullName evidence="4">DUF998 domain-containing protein</fullName>
    </recommendedName>
</protein>
<evidence type="ECO:0000313" key="2">
    <source>
        <dbReference type="EMBL" id="ODS04983.1"/>
    </source>
</evidence>
<dbReference type="AlphaFoldDB" id="A0A1E3WGQ6"/>
<feature type="transmembrane region" description="Helical" evidence="1">
    <location>
        <begin position="49"/>
        <end position="73"/>
    </location>
</feature>
<organism evidence="2 3">
    <name type="scientific">Vibrio scophthalmi</name>
    <dbReference type="NCBI Taxonomy" id="45658"/>
    <lineage>
        <taxon>Bacteria</taxon>
        <taxon>Pseudomonadati</taxon>
        <taxon>Pseudomonadota</taxon>
        <taxon>Gammaproteobacteria</taxon>
        <taxon>Vibrionales</taxon>
        <taxon>Vibrionaceae</taxon>
        <taxon>Vibrio</taxon>
    </lineage>
</organism>
<proteinExistence type="predicted"/>
<feature type="transmembrane region" description="Helical" evidence="1">
    <location>
        <begin position="85"/>
        <end position="105"/>
    </location>
</feature>
<dbReference type="EMBL" id="MDCJ01000007">
    <property type="protein sequence ID" value="ODS04983.1"/>
    <property type="molecule type" value="Genomic_DNA"/>
</dbReference>
<evidence type="ECO:0008006" key="4">
    <source>
        <dbReference type="Google" id="ProtNLM"/>
    </source>
</evidence>
<keyword evidence="1" id="KW-1133">Transmembrane helix</keyword>
<keyword evidence="1" id="KW-0812">Transmembrane</keyword>
<evidence type="ECO:0000313" key="3">
    <source>
        <dbReference type="Proteomes" id="UP000095131"/>
    </source>
</evidence>
<comment type="caution">
    <text evidence="2">The sequence shown here is derived from an EMBL/GenBank/DDBJ whole genome shotgun (WGS) entry which is preliminary data.</text>
</comment>
<feature type="transmembrane region" description="Helical" evidence="1">
    <location>
        <begin position="111"/>
        <end position="134"/>
    </location>
</feature>
<accession>A0A1E3WGQ6</accession>
<reference evidence="2 3" key="1">
    <citation type="submission" date="2016-08" db="EMBL/GenBank/DDBJ databases">
        <title>Genome sequencing of Vibrio scophthalmi strain FP3289, an isolated from Paralichthys olivaceus.</title>
        <authorList>
            <person name="Han H.-J."/>
        </authorList>
    </citation>
    <scope>NUCLEOTIDE SEQUENCE [LARGE SCALE GENOMIC DNA]</scope>
    <source>
        <strain evidence="2 3">FP3289</strain>
    </source>
</reference>
<dbReference type="Proteomes" id="UP000095131">
    <property type="component" value="Unassembled WGS sequence"/>
</dbReference>
<dbReference type="PATRIC" id="fig|45658.8.peg.4102"/>
<name>A0A1E3WGQ6_9VIBR</name>
<feature type="transmembrane region" description="Helical" evidence="1">
    <location>
        <begin position="146"/>
        <end position="169"/>
    </location>
</feature>
<evidence type="ECO:0000256" key="1">
    <source>
        <dbReference type="SAM" id="Phobius"/>
    </source>
</evidence>
<sequence length="205" mass="22909">MSKNILFMVYVPAVSLLIFAVIMSVKMGIPFEVLSKDPLSFSGANPLTGVLSNIGIIIWSGAASVCLMTALLLNKYGYPSNRGLSLFFAGMISLVLLLDDCFMLHEVIYPQWLGIPESIIMMTYALMLLAYLYLFREKILSADISLLLVFFVMFGLSAIVDFVLPSTLFSWHFVIEDGAKFIGIVSWFSYHTLICFTEIKLSILK</sequence>
<feature type="transmembrane region" description="Helical" evidence="1">
    <location>
        <begin position="7"/>
        <end position="29"/>
    </location>
</feature>
<keyword evidence="1" id="KW-0472">Membrane</keyword>
<gene>
    <name evidence="2" type="ORF">VSF3289_04123</name>
</gene>